<dbReference type="AlphaFoldDB" id="A0A4C1V788"/>
<name>A0A4C1V788_EUMVA</name>
<dbReference type="Proteomes" id="UP000299102">
    <property type="component" value="Unassembled WGS sequence"/>
</dbReference>
<protein>
    <submittedName>
        <fullName evidence="2">Uncharacterized protein</fullName>
    </submittedName>
</protein>
<proteinExistence type="predicted"/>
<evidence type="ECO:0000313" key="3">
    <source>
        <dbReference type="Proteomes" id="UP000299102"/>
    </source>
</evidence>
<keyword evidence="3" id="KW-1185">Reference proteome</keyword>
<reference evidence="2 3" key="1">
    <citation type="journal article" date="2019" name="Commun. Biol.">
        <title>The bagworm genome reveals a unique fibroin gene that provides high tensile strength.</title>
        <authorList>
            <person name="Kono N."/>
            <person name="Nakamura H."/>
            <person name="Ohtoshi R."/>
            <person name="Tomita M."/>
            <person name="Numata K."/>
            <person name="Arakawa K."/>
        </authorList>
    </citation>
    <scope>NUCLEOTIDE SEQUENCE [LARGE SCALE GENOMIC DNA]</scope>
</reference>
<evidence type="ECO:0000313" key="2">
    <source>
        <dbReference type="EMBL" id="GBP34718.1"/>
    </source>
</evidence>
<accession>A0A4C1V788</accession>
<feature type="region of interest" description="Disordered" evidence="1">
    <location>
        <begin position="1"/>
        <end position="43"/>
    </location>
</feature>
<organism evidence="2 3">
    <name type="scientific">Eumeta variegata</name>
    <name type="common">Bagworm moth</name>
    <name type="synonym">Eumeta japonica</name>
    <dbReference type="NCBI Taxonomy" id="151549"/>
    <lineage>
        <taxon>Eukaryota</taxon>
        <taxon>Metazoa</taxon>
        <taxon>Ecdysozoa</taxon>
        <taxon>Arthropoda</taxon>
        <taxon>Hexapoda</taxon>
        <taxon>Insecta</taxon>
        <taxon>Pterygota</taxon>
        <taxon>Neoptera</taxon>
        <taxon>Endopterygota</taxon>
        <taxon>Lepidoptera</taxon>
        <taxon>Glossata</taxon>
        <taxon>Ditrysia</taxon>
        <taxon>Tineoidea</taxon>
        <taxon>Psychidae</taxon>
        <taxon>Oiketicinae</taxon>
        <taxon>Eumeta</taxon>
    </lineage>
</organism>
<evidence type="ECO:0000256" key="1">
    <source>
        <dbReference type="SAM" id="MobiDB-lite"/>
    </source>
</evidence>
<sequence length="89" mass="10177">MGSLRTHAHAYAYAHAHAHTKKHMNADTNTPTHTHMPTHTHSHTTAVRPVVANNISSRCHAKPFRGDVYRRLGYKKRRGSRRYAKWAPT</sequence>
<gene>
    <name evidence="2" type="ORF">EVAR_31588_1</name>
</gene>
<dbReference type="EMBL" id="BGZK01000292">
    <property type="protein sequence ID" value="GBP34718.1"/>
    <property type="molecule type" value="Genomic_DNA"/>
</dbReference>
<comment type="caution">
    <text evidence="2">The sequence shown here is derived from an EMBL/GenBank/DDBJ whole genome shotgun (WGS) entry which is preliminary data.</text>
</comment>